<gene>
    <name evidence="2" type="ORF">EGN73_20885</name>
</gene>
<dbReference type="PANTHER" id="PTHR42852:SF17">
    <property type="entry name" value="THIOREDOXIN-LIKE PROTEIN HI_1115"/>
    <property type="match status" value="1"/>
</dbReference>
<dbReference type="CDD" id="cd02966">
    <property type="entry name" value="TlpA_like_family"/>
    <property type="match status" value="1"/>
</dbReference>
<dbReference type="EMBL" id="RPHB01000012">
    <property type="protein sequence ID" value="MBW3470247.1"/>
    <property type="molecule type" value="Genomic_DNA"/>
</dbReference>
<dbReference type="GO" id="GO:0016491">
    <property type="term" value="F:oxidoreductase activity"/>
    <property type="evidence" value="ECO:0007669"/>
    <property type="project" value="InterPro"/>
</dbReference>
<dbReference type="PANTHER" id="PTHR42852">
    <property type="entry name" value="THIOL:DISULFIDE INTERCHANGE PROTEIN DSBE"/>
    <property type="match status" value="1"/>
</dbReference>
<keyword evidence="3" id="KW-1185">Reference proteome</keyword>
<comment type="caution">
    <text evidence="2">The sequence shown here is derived from an EMBL/GenBank/DDBJ whole genome shotgun (WGS) entry which is preliminary data.</text>
</comment>
<proteinExistence type="predicted"/>
<evidence type="ECO:0000313" key="2">
    <source>
        <dbReference type="EMBL" id="MBW3470247.1"/>
    </source>
</evidence>
<dbReference type="InterPro" id="IPR050553">
    <property type="entry name" value="Thioredoxin_ResA/DsbE_sf"/>
</dbReference>
<protein>
    <submittedName>
        <fullName evidence="2">TlpA family protein disulfide reductase</fullName>
    </submittedName>
</protein>
<dbReference type="Proteomes" id="UP000727490">
    <property type="component" value="Unassembled WGS sequence"/>
</dbReference>
<dbReference type="GO" id="GO:0016209">
    <property type="term" value="F:antioxidant activity"/>
    <property type="evidence" value="ECO:0007669"/>
    <property type="project" value="InterPro"/>
</dbReference>
<dbReference type="Pfam" id="PF00578">
    <property type="entry name" value="AhpC-TSA"/>
    <property type="match status" value="1"/>
</dbReference>
<dbReference type="PROSITE" id="PS51352">
    <property type="entry name" value="THIOREDOXIN_2"/>
    <property type="match status" value="1"/>
</dbReference>
<dbReference type="InterPro" id="IPR013766">
    <property type="entry name" value="Thioredoxin_domain"/>
</dbReference>
<feature type="domain" description="Thioredoxin" evidence="1">
    <location>
        <begin position="31"/>
        <end position="175"/>
    </location>
</feature>
<dbReference type="AlphaFoldDB" id="A0A951MG65"/>
<dbReference type="InterPro" id="IPR000866">
    <property type="entry name" value="AhpC/TSA"/>
</dbReference>
<reference evidence="2 3" key="1">
    <citation type="journal article" date="2020" name="Syst. Appl. Microbiol.">
        <title>Arthrospiribacter ruber gen. nov., sp. nov., a novel bacterium isolated from Arthrospira cultures.</title>
        <authorList>
            <person name="Waleron M."/>
            <person name="Misztak A."/>
            <person name="Waleron M.M."/>
            <person name="Furmaniak M."/>
            <person name="Mrozik A."/>
            <person name="Waleron K."/>
        </authorList>
    </citation>
    <scope>NUCLEOTIDE SEQUENCE [LARGE SCALE GENOMIC DNA]</scope>
    <source>
        <strain evidence="2 3">DPMB0001</strain>
    </source>
</reference>
<accession>A0A951MG65</accession>
<organism evidence="2 3">
    <name type="scientific">Arthrospiribacter ruber</name>
    <dbReference type="NCBI Taxonomy" id="2487934"/>
    <lineage>
        <taxon>Bacteria</taxon>
        <taxon>Pseudomonadati</taxon>
        <taxon>Bacteroidota</taxon>
        <taxon>Cytophagia</taxon>
        <taxon>Cytophagales</taxon>
        <taxon>Cyclobacteriaceae</taxon>
        <taxon>Arthrospiribacter</taxon>
    </lineage>
</organism>
<evidence type="ECO:0000313" key="3">
    <source>
        <dbReference type="Proteomes" id="UP000727490"/>
    </source>
</evidence>
<sequence>MVRIILIALTVLFLGLNIVYGQNTGLEDQGPQVGGEFPDFLYETLDGVEFDFSSIKGEVVVINIWFVGCTGCKQEEPYLKEVAQKYKHRGDVIFLGFALSSQSKIRKYLDKNGDYGFHQISLTRKEVKEKFNVVISPSHFIVKDGKLLSKFIGAPLVPHTSALDLFQKELEKAILGIL</sequence>
<evidence type="ECO:0000259" key="1">
    <source>
        <dbReference type="PROSITE" id="PS51352"/>
    </source>
</evidence>
<dbReference type="RefSeq" id="WP_219293946.1">
    <property type="nucleotide sequence ID" value="NZ_RPHB01000012.1"/>
</dbReference>
<name>A0A951MG65_9BACT</name>